<dbReference type="PANTHER" id="PTHR28266">
    <property type="entry name" value="54S RIBOSOMAL PROTEIN L20, MITOCHONDRIAL"/>
    <property type="match status" value="1"/>
</dbReference>
<proteinExistence type="predicted"/>
<evidence type="ECO:0000313" key="2">
    <source>
        <dbReference type="Proteomes" id="UP000094285"/>
    </source>
</evidence>
<dbReference type="OrthoDB" id="6021263at2759"/>
<dbReference type="STRING" id="984487.A0A1E4SI36"/>
<protein>
    <recommendedName>
        <fullName evidence="3">Mitochondrial ribosomal protein subunit L20</fullName>
    </recommendedName>
</protein>
<organism evidence="1 2">
    <name type="scientific">Suhomyces tanzawaensis NRRL Y-17324</name>
    <dbReference type="NCBI Taxonomy" id="984487"/>
    <lineage>
        <taxon>Eukaryota</taxon>
        <taxon>Fungi</taxon>
        <taxon>Dikarya</taxon>
        <taxon>Ascomycota</taxon>
        <taxon>Saccharomycotina</taxon>
        <taxon>Pichiomycetes</taxon>
        <taxon>Debaryomycetaceae</taxon>
        <taxon>Suhomyces</taxon>
    </lineage>
</organism>
<dbReference type="Proteomes" id="UP000094285">
    <property type="component" value="Unassembled WGS sequence"/>
</dbReference>
<dbReference type="AlphaFoldDB" id="A0A1E4SI36"/>
<sequence>MMRTSIRNISKTAISCVKYEPIPINQYNQARSAFNIKPKKTQGLVHNPPAAISKPSMKTPKAFLPESDPRRNLPNANEFTKEQLENYPVINRYEAQGNRSYEVTPEIVEKIVALRSQDPKVWTISKLSKEFNIDQRKVNVFTGMLKEKVNQEEGLNERQLLRRSEMKKRTQLWLRGEF</sequence>
<dbReference type="GO" id="GO:0003735">
    <property type="term" value="F:structural constituent of ribosome"/>
    <property type="evidence" value="ECO:0007669"/>
    <property type="project" value="TreeGrafter"/>
</dbReference>
<dbReference type="PANTHER" id="PTHR28266:SF1">
    <property type="entry name" value="LARGE RIBOSOMAL SUBUNIT PROTEIN ML58"/>
    <property type="match status" value="1"/>
</dbReference>
<evidence type="ECO:0008006" key="3">
    <source>
        <dbReference type="Google" id="ProtNLM"/>
    </source>
</evidence>
<name>A0A1E4SI36_9ASCO</name>
<keyword evidence="2" id="KW-1185">Reference proteome</keyword>
<reference evidence="2" key="1">
    <citation type="submission" date="2016-05" db="EMBL/GenBank/DDBJ databases">
        <title>Comparative genomics of biotechnologically important yeasts.</title>
        <authorList>
            <consortium name="DOE Joint Genome Institute"/>
            <person name="Riley R."/>
            <person name="Haridas S."/>
            <person name="Wolfe K.H."/>
            <person name="Lopes M.R."/>
            <person name="Hittinger C.T."/>
            <person name="Goker M."/>
            <person name="Salamov A."/>
            <person name="Wisecaver J."/>
            <person name="Long T.M."/>
            <person name="Aerts A.L."/>
            <person name="Barry K."/>
            <person name="Choi C."/>
            <person name="Clum A."/>
            <person name="Coughlan A.Y."/>
            <person name="Deshpande S."/>
            <person name="Douglass A.P."/>
            <person name="Hanson S.J."/>
            <person name="Klenk H.-P."/>
            <person name="Labutti K."/>
            <person name="Lapidus A."/>
            <person name="Lindquist E."/>
            <person name="Lipzen A."/>
            <person name="Meier-Kolthoff J.P."/>
            <person name="Ohm R.A."/>
            <person name="Otillar R.P."/>
            <person name="Pangilinan J."/>
            <person name="Peng Y."/>
            <person name="Rokas A."/>
            <person name="Rosa C.A."/>
            <person name="Scheuner C."/>
            <person name="Sibirny A.A."/>
            <person name="Slot J.C."/>
            <person name="Stielow J.B."/>
            <person name="Sun H."/>
            <person name="Kurtzman C.P."/>
            <person name="Blackwell M."/>
            <person name="Grigoriev I.V."/>
            <person name="Jeffries T.W."/>
        </authorList>
    </citation>
    <scope>NUCLEOTIDE SEQUENCE [LARGE SCALE GENOMIC DNA]</scope>
    <source>
        <strain evidence="2">NRRL Y-17324</strain>
    </source>
</reference>
<dbReference type="RefSeq" id="XP_020064283.1">
    <property type="nucleotide sequence ID" value="XM_020207684.1"/>
</dbReference>
<evidence type="ECO:0000313" key="1">
    <source>
        <dbReference type="EMBL" id="ODV79161.1"/>
    </source>
</evidence>
<dbReference type="Pfam" id="PF12824">
    <property type="entry name" value="MRP-L20"/>
    <property type="match status" value="1"/>
</dbReference>
<dbReference type="InterPro" id="IPR024388">
    <property type="entry name" value="Ribosomal_mL58"/>
</dbReference>
<gene>
    <name evidence="1" type="ORF">CANTADRAFT_26190</name>
</gene>
<accession>A0A1E4SI36</accession>
<dbReference type="EMBL" id="KV453912">
    <property type="protein sequence ID" value="ODV79161.1"/>
    <property type="molecule type" value="Genomic_DNA"/>
</dbReference>
<dbReference type="GO" id="GO:0005762">
    <property type="term" value="C:mitochondrial large ribosomal subunit"/>
    <property type="evidence" value="ECO:0007669"/>
    <property type="project" value="TreeGrafter"/>
</dbReference>
<dbReference type="GeneID" id="30981821"/>